<dbReference type="OrthoDB" id="9787096at2"/>
<evidence type="ECO:0000313" key="10">
    <source>
        <dbReference type="EMBL" id="KQL53992.1"/>
    </source>
</evidence>
<comment type="similarity">
    <text evidence="7 8">Belongs to the SelA family.</text>
</comment>
<dbReference type="Proteomes" id="UP000051888">
    <property type="component" value="Unassembled WGS sequence"/>
</dbReference>
<evidence type="ECO:0000256" key="6">
    <source>
        <dbReference type="ARBA" id="ARBA00023266"/>
    </source>
</evidence>
<keyword evidence="2 8" id="KW-0963">Cytoplasm</keyword>
<comment type="function">
    <text evidence="8">Converts seryl-tRNA(Sec) to selenocysteinyl-tRNA(Sec) required for selenoprotein biosynthesis.</text>
</comment>
<dbReference type="Gene3D" id="3.40.640.10">
    <property type="entry name" value="Type I PLP-dependent aspartate aminotransferase-like (Major domain)"/>
    <property type="match status" value="1"/>
</dbReference>
<comment type="cofactor">
    <cofactor evidence="1 8 9">
        <name>pyridoxal 5'-phosphate</name>
        <dbReference type="ChEBI" id="CHEBI:597326"/>
    </cofactor>
</comment>
<feature type="modified residue" description="N6-(pyridoxal phosphate)lysine" evidence="8 9">
    <location>
        <position position="300"/>
    </location>
</feature>
<dbReference type="GO" id="GO:0005737">
    <property type="term" value="C:cytoplasm"/>
    <property type="evidence" value="ECO:0007669"/>
    <property type="project" value="UniProtKB-SubCell"/>
</dbReference>
<evidence type="ECO:0000256" key="2">
    <source>
        <dbReference type="ARBA" id="ARBA00022490"/>
    </source>
</evidence>
<dbReference type="EMBL" id="LJJC01000004">
    <property type="protein sequence ID" value="KQL53992.1"/>
    <property type="molecule type" value="Genomic_DNA"/>
</dbReference>
<evidence type="ECO:0000256" key="1">
    <source>
        <dbReference type="ARBA" id="ARBA00001933"/>
    </source>
</evidence>
<evidence type="ECO:0000256" key="4">
    <source>
        <dbReference type="ARBA" id="ARBA00022898"/>
    </source>
</evidence>
<dbReference type="GO" id="GO:0001717">
    <property type="term" value="P:conversion of seryl-tRNAsec to selenocys-tRNAsec"/>
    <property type="evidence" value="ECO:0007669"/>
    <property type="project" value="UniProtKB-UniRule"/>
</dbReference>
<evidence type="ECO:0000313" key="11">
    <source>
        <dbReference type="Proteomes" id="UP000051888"/>
    </source>
</evidence>
<organism evidence="10 11">
    <name type="scientific">Heyndrickxia shackletonii</name>
    <dbReference type="NCBI Taxonomy" id="157838"/>
    <lineage>
        <taxon>Bacteria</taxon>
        <taxon>Bacillati</taxon>
        <taxon>Bacillota</taxon>
        <taxon>Bacilli</taxon>
        <taxon>Bacillales</taxon>
        <taxon>Bacillaceae</taxon>
        <taxon>Heyndrickxia</taxon>
    </lineage>
</organism>
<keyword evidence="6 8" id="KW-0711">Selenium</keyword>
<dbReference type="PANTHER" id="PTHR32328:SF0">
    <property type="entry name" value="L-SERYL-TRNA(SEC) SELENIUM TRANSFERASE"/>
    <property type="match status" value="1"/>
</dbReference>
<protein>
    <recommendedName>
        <fullName evidence="8">L-seryl-tRNA(Sec) selenium transferase</fullName>
        <ecNumber evidence="8">2.9.1.1</ecNumber>
    </recommendedName>
    <alternativeName>
        <fullName evidence="8">Selenocysteine synthase</fullName>
        <shortName evidence="8">Sec synthase</shortName>
    </alternativeName>
    <alternativeName>
        <fullName evidence="8">Selenocysteinyl-tRNA(Sec) synthase</fullName>
    </alternativeName>
</protein>
<dbReference type="NCBIfam" id="TIGR00474">
    <property type="entry name" value="selA"/>
    <property type="match status" value="1"/>
</dbReference>
<evidence type="ECO:0000256" key="3">
    <source>
        <dbReference type="ARBA" id="ARBA00022679"/>
    </source>
</evidence>
<evidence type="ECO:0000256" key="5">
    <source>
        <dbReference type="ARBA" id="ARBA00022917"/>
    </source>
</evidence>
<keyword evidence="5 8" id="KW-0648">Protein biosynthesis</keyword>
<dbReference type="Gene3D" id="3.90.1150.180">
    <property type="match status" value="1"/>
</dbReference>
<dbReference type="InterPro" id="IPR018319">
    <property type="entry name" value="SelA-like"/>
</dbReference>
<keyword evidence="4 8" id="KW-0663">Pyridoxal phosphate</keyword>
<dbReference type="Pfam" id="PF03841">
    <property type="entry name" value="SelA"/>
    <property type="match status" value="1"/>
</dbReference>
<dbReference type="STRING" id="157838.AN964_11100"/>
<keyword evidence="3 8" id="KW-0808">Transferase</keyword>
<name>A0A0Q3TJ60_9BACI</name>
<dbReference type="SUPFAM" id="SSF53383">
    <property type="entry name" value="PLP-dependent transferases"/>
    <property type="match status" value="1"/>
</dbReference>
<dbReference type="RefSeq" id="WP_055739736.1">
    <property type="nucleotide sequence ID" value="NZ_JAAIWL010000001.1"/>
</dbReference>
<accession>A0A0Q3TJ60</accession>
<dbReference type="AlphaFoldDB" id="A0A0Q3TJ60"/>
<comment type="subcellular location">
    <subcellularLocation>
        <location evidence="8">Cytoplasm</location>
    </subcellularLocation>
</comment>
<dbReference type="GO" id="GO:0001514">
    <property type="term" value="P:selenocysteine incorporation"/>
    <property type="evidence" value="ECO:0007669"/>
    <property type="project" value="UniProtKB-UniRule"/>
</dbReference>
<proteinExistence type="inferred from homology"/>
<dbReference type="UniPathway" id="UPA00906">
    <property type="reaction ID" value="UER00896"/>
</dbReference>
<comment type="catalytic activity">
    <reaction evidence="8">
        <text>L-seryl-tRNA(Sec) + selenophosphate + H(+) = L-selenocysteinyl-tRNA(Sec) + phosphate</text>
        <dbReference type="Rhea" id="RHEA:22728"/>
        <dbReference type="Rhea" id="RHEA-COMP:9742"/>
        <dbReference type="Rhea" id="RHEA-COMP:9743"/>
        <dbReference type="ChEBI" id="CHEBI:15378"/>
        <dbReference type="ChEBI" id="CHEBI:16144"/>
        <dbReference type="ChEBI" id="CHEBI:43474"/>
        <dbReference type="ChEBI" id="CHEBI:78533"/>
        <dbReference type="ChEBI" id="CHEBI:78573"/>
        <dbReference type="EC" id="2.9.1.1"/>
    </reaction>
</comment>
<sequence>MLDMVRSIPPIHELQKTDLFLYIQNKYQIPYEQLTSIVKDEISDIRESILKNNWKGSYPGTAEFSKELFTRVENSTAHRFTYSIKKVINATGTILHTNVGRARLSKEAAEHVKETALSYTNLEYDIEKGTRGTRHTHVEELIKALTGAEAALIVNNNAAAVYFILHTFAKDKEVVISRGELIEIGGSFRVSAIMEESGAKLIEVGTTNRTHLKDYENAISDQTSIILKVHTSNFTIKGFTSSVDTEALYNFKQNHPSLLLYEDLGSGVLIDLNPFGIGDEPVVSRKLKAGADIVSFSGDKLLGGPQAGIIAGKKEYIEKLKKHQLARVLRVDKMTIAALEATLLHYLKGEAFTKIPALHSITMDASIVRQRVEDFRMKLSNEREDFTITIREGTSQIGGGSLPDVSLKTYVLSLKHKNIKAEDLSMQLRTGEPCILTRIHQEEVIFDFRTIAIEEEDLLLEALKGIPGR</sequence>
<dbReference type="HAMAP" id="MF_00423">
    <property type="entry name" value="SelA"/>
    <property type="match status" value="1"/>
</dbReference>
<gene>
    <name evidence="8" type="primary">selA</name>
    <name evidence="10" type="ORF">AN964_11100</name>
</gene>
<dbReference type="InterPro" id="IPR015421">
    <property type="entry name" value="PyrdxlP-dep_Trfase_major"/>
</dbReference>
<evidence type="ECO:0000256" key="8">
    <source>
        <dbReference type="HAMAP-Rule" id="MF_00423"/>
    </source>
</evidence>
<dbReference type="InterPro" id="IPR004534">
    <property type="entry name" value="SelA_trans"/>
</dbReference>
<evidence type="ECO:0000256" key="7">
    <source>
        <dbReference type="ARBA" id="ARBA00044507"/>
    </source>
</evidence>
<reference evidence="10 11" key="1">
    <citation type="submission" date="2015-09" db="EMBL/GenBank/DDBJ databases">
        <title>Genome sequencing project for genomic taxonomy and phylogenomics of Bacillus-like bacteria.</title>
        <authorList>
            <person name="Liu B."/>
            <person name="Wang J."/>
            <person name="Zhu Y."/>
            <person name="Liu G."/>
            <person name="Chen Q."/>
            <person name="Chen Z."/>
            <person name="Lan J."/>
            <person name="Che J."/>
            <person name="Ge C."/>
            <person name="Shi H."/>
            <person name="Pan Z."/>
            <person name="Liu X."/>
        </authorList>
    </citation>
    <scope>NUCLEOTIDE SEQUENCE [LARGE SCALE GENOMIC DNA]</scope>
    <source>
        <strain evidence="10 11">LMG 18435</strain>
    </source>
</reference>
<dbReference type="PATRIC" id="fig|157838.3.peg.2443"/>
<comment type="pathway">
    <text evidence="8">Aminoacyl-tRNA biosynthesis; selenocysteinyl-tRNA(Sec) biosynthesis; selenocysteinyl-tRNA(Sec) from L-seryl-tRNA(Sec) (bacterial route): step 1/1.</text>
</comment>
<dbReference type="InterPro" id="IPR015424">
    <property type="entry name" value="PyrdxlP-dep_Trfase"/>
</dbReference>
<dbReference type="GO" id="GO:0004125">
    <property type="term" value="F:L-seryl-tRNA(Sec) selenium transferase activity"/>
    <property type="evidence" value="ECO:0007669"/>
    <property type="project" value="UniProtKB-UniRule"/>
</dbReference>
<dbReference type="PANTHER" id="PTHR32328">
    <property type="entry name" value="L-SERYL-TRNA(SEC) SELENIUM TRANSFERASE"/>
    <property type="match status" value="1"/>
</dbReference>
<dbReference type="EC" id="2.9.1.1" evidence="8"/>
<evidence type="ECO:0000256" key="9">
    <source>
        <dbReference type="PIRSR" id="PIRSR618319-50"/>
    </source>
</evidence>
<comment type="caution">
    <text evidence="10">The sequence shown here is derived from an EMBL/GenBank/DDBJ whole genome shotgun (WGS) entry which is preliminary data.</text>
</comment>
<keyword evidence="11" id="KW-1185">Reference proteome</keyword>